<dbReference type="EMBL" id="JAOL01000169">
    <property type="protein sequence ID" value="EUA86804.1"/>
    <property type="molecule type" value="Genomic_DNA"/>
</dbReference>
<evidence type="ECO:0000313" key="1">
    <source>
        <dbReference type="EMBL" id="EUA86804.1"/>
    </source>
</evidence>
<evidence type="ECO:0000313" key="2">
    <source>
        <dbReference type="Proteomes" id="UP000020681"/>
    </source>
</evidence>
<organism evidence="1 2">
    <name type="scientific">Mycobacterium ulcerans str. Harvey</name>
    <dbReference type="NCBI Taxonomy" id="1299332"/>
    <lineage>
        <taxon>Bacteria</taxon>
        <taxon>Bacillati</taxon>
        <taxon>Actinomycetota</taxon>
        <taxon>Actinomycetes</taxon>
        <taxon>Mycobacteriales</taxon>
        <taxon>Mycobacteriaceae</taxon>
        <taxon>Mycobacterium</taxon>
        <taxon>Mycobacterium ulcerans group</taxon>
    </lineage>
</organism>
<dbReference type="Proteomes" id="UP000020681">
    <property type="component" value="Unassembled WGS sequence"/>
</dbReference>
<protein>
    <submittedName>
        <fullName evidence="1">Integrase domain protein</fullName>
    </submittedName>
</protein>
<comment type="caution">
    <text evidence="1">The sequence shown here is derived from an EMBL/GenBank/DDBJ whole genome shotgun (WGS) entry which is preliminary data.</text>
</comment>
<name>A0ABP3ABC8_MYCUL</name>
<sequence length="41" mass="4293">MMAAQPRQSWSSCDLSGPTHRADQAAYTLTATVPQGSGVVD</sequence>
<keyword evidence="2" id="KW-1185">Reference proteome</keyword>
<gene>
    <name evidence="1" type="ORF">I551_6743</name>
</gene>
<reference evidence="1 2" key="1">
    <citation type="submission" date="2014-01" db="EMBL/GenBank/DDBJ databases">
        <authorList>
            <person name="Dobos K."/>
            <person name="Lenaerts A."/>
            <person name="Ordway D."/>
            <person name="DeGroote M.A."/>
            <person name="Parker T."/>
            <person name="Sizemore C."/>
            <person name="Tallon L.J."/>
            <person name="Sadzewicz L.K."/>
            <person name="Sengamalay N."/>
            <person name="Fraser C.M."/>
            <person name="Hine E."/>
            <person name="Shefchek K.A."/>
            <person name="Das S.P."/>
            <person name="Tettelin H."/>
        </authorList>
    </citation>
    <scope>NUCLEOTIDE SEQUENCE [LARGE SCALE GENOMIC DNA]</scope>
    <source>
        <strain evidence="1 2">Harvey</strain>
    </source>
</reference>
<proteinExistence type="predicted"/>
<accession>A0ABP3ABC8</accession>